<dbReference type="Pfam" id="PF01578">
    <property type="entry name" value="Cytochrom_C_asm"/>
    <property type="match status" value="1"/>
</dbReference>
<dbReference type="GO" id="GO:0017004">
    <property type="term" value="P:cytochrome complex assembly"/>
    <property type="evidence" value="ECO:0007669"/>
    <property type="project" value="UniProtKB-KW"/>
</dbReference>
<feature type="transmembrane region" description="Helical" evidence="6">
    <location>
        <begin position="876"/>
        <end position="898"/>
    </location>
</feature>
<keyword evidence="5 6" id="KW-0472">Membrane</keyword>
<dbReference type="PANTHER" id="PTHR30071">
    <property type="entry name" value="HEME EXPORTER PROTEIN C"/>
    <property type="match status" value="1"/>
</dbReference>
<feature type="transmembrane region" description="Helical" evidence="6">
    <location>
        <begin position="670"/>
        <end position="686"/>
    </location>
</feature>
<feature type="transmembrane region" description="Helical" evidence="6">
    <location>
        <begin position="77"/>
        <end position="100"/>
    </location>
</feature>
<accession>A0A2X2RL07</accession>
<comment type="subcellular location">
    <subcellularLocation>
        <location evidence="1">Membrane</location>
        <topology evidence="1">Multi-pass membrane protein</topology>
    </subcellularLocation>
</comment>
<dbReference type="InterPro" id="IPR045062">
    <property type="entry name" value="Cyt_c_biogenesis_CcsA/CcmC"/>
</dbReference>
<gene>
    <name evidence="9" type="ORF">NCTC11546_02269</name>
</gene>
<feature type="transmembrane region" description="Helical" evidence="6">
    <location>
        <begin position="45"/>
        <end position="65"/>
    </location>
</feature>
<evidence type="ECO:0000256" key="5">
    <source>
        <dbReference type="ARBA" id="ARBA00023136"/>
    </source>
</evidence>
<dbReference type="AlphaFoldDB" id="A0A2X2RL07"/>
<feature type="transmembrane region" description="Helical" evidence="6">
    <location>
        <begin position="636"/>
        <end position="658"/>
    </location>
</feature>
<dbReference type="InterPro" id="IPR007816">
    <property type="entry name" value="ResB-like_domain"/>
</dbReference>
<dbReference type="PANTHER" id="PTHR30071:SF1">
    <property type="entry name" value="CYTOCHROME B_B6 PROTEIN-RELATED"/>
    <property type="match status" value="1"/>
</dbReference>
<dbReference type="GO" id="GO:0020037">
    <property type="term" value="F:heme binding"/>
    <property type="evidence" value="ECO:0007669"/>
    <property type="project" value="InterPro"/>
</dbReference>
<feature type="transmembrane region" description="Helical" evidence="6">
    <location>
        <begin position="607"/>
        <end position="624"/>
    </location>
</feature>
<feature type="domain" description="ResB-like" evidence="8">
    <location>
        <begin position="220"/>
        <end position="296"/>
    </location>
</feature>
<evidence type="ECO:0000256" key="2">
    <source>
        <dbReference type="ARBA" id="ARBA00022692"/>
    </source>
</evidence>
<feature type="transmembrane region" description="Helical" evidence="6">
    <location>
        <begin position="776"/>
        <end position="795"/>
    </location>
</feature>
<feature type="transmembrane region" description="Helical" evidence="6">
    <location>
        <begin position="12"/>
        <end position="33"/>
    </location>
</feature>
<evidence type="ECO:0000256" key="6">
    <source>
        <dbReference type="SAM" id="Phobius"/>
    </source>
</evidence>
<dbReference type="EMBL" id="UARG01000017">
    <property type="protein sequence ID" value="SQA79017.1"/>
    <property type="molecule type" value="Genomic_DNA"/>
</dbReference>
<feature type="transmembrane region" description="Helical" evidence="6">
    <location>
        <begin position="840"/>
        <end position="864"/>
    </location>
</feature>
<proteinExistence type="predicted"/>
<keyword evidence="2 6" id="KW-0812">Transmembrane</keyword>
<evidence type="ECO:0000313" key="9">
    <source>
        <dbReference type="EMBL" id="SQA79017.1"/>
    </source>
</evidence>
<evidence type="ECO:0000313" key="10">
    <source>
        <dbReference type="Proteomes" id="UP000249891"/>
    </source>
</evidence>
<dbReference type="Pfam" id="PF05140">
    <property type="entry name" value="ResB"/>
    <property type="match status" value="1"/>
</dbReference>
<reference evidence="9 10" key="1">
    <citation type="submission" date="2018-06" db="EMBL/GenBank/DDBJ databases">
        <authorList>
            <consortium name="Pathogen Informatics"/>
            <person name="Doyle S."/>
        </authorList>
    </citation>
    <scope>NUCLEOTIDE SEQUENCE [LARGE SCALE GENOMIC DNA]</scope>
    <source>
        <strain evidence="9 10">NCTC11546</strain>
    </source>
</reference>
<dbReference type="RefSeq" id="WP_181464177.1">
    <property type="nucleotide sequence ID" value="NZ_UARG01000017.1"/>
</dbReference>
<feature type="transmembrane region" description="Helical" evidence="6">
    <location>
        <begin position="303"/>
        <end position="326"/>
    </location>
</feature>
<dbReference type="InterPro" id="IPR002541">
    <property type="entry name" value="Cyt_c_assembly"/>
</dbReference>
<evidence type="ECO:0000256" key="1">
    <source>
        <dbReference type="ARBA" id="ARBA00004141"/>
    </source>
</evidence>
<protein>
    <submittedName>
        <fullName evidence="9">Cytochrome c-type biogenesis protein CcsB</fullName>
    </submittedName>
</protein>
<feature type="transmembrane region" description="Helical" evidence="6">
    <location>
        <begin position="346"/>
        <end position="366"/>
    </location>
</feature>
<feature type="transmembrane region" description="Helical" evidence="6">
    <location>
        <begin position="815"/>
        <end position="833"/>
    </location>
</feature>
<keyword evidence="3" id="KW-0201">Cytochrome c-type biogenesis</keyword>
<organism evidence="9 10">
    <name type="scientific">Capnocytophaga ochracea</name>
    <dbReference type="NCBI Taxonomy" id="1018"/>
    <lineage>
        <taxon>Bacteria</taxon>
        <taxon>Pseudomonadati</taxon>
        <taxon>Bacteroidota</taxon>
        <taxon>Flavobacteriia</taxon>
        <taxon>Flavobacteriales</taxon>
        <taxon>Flavobacteriaceae</taxon>
        <taxon>Capnocytophaga</taxon>
    </lineage>
</organism>
<feature type="domain" description="Cytochrome c assembly protein" evidence="7">
    <location>
        <begin position="665"/>
        <end position="868"/>
    </location>
</feature>
<evidence type="ECO:0000259" key="8">
    <source>
        <dbReference type="Pfam" id="PF05140"/>
    </source>
</evidence>
<feature type="transmembrane region" description="Helical" evidence="6">
    <location>
        <begin position="732"/>
        <end position="755"/>
    </location>
</feature>
<dbReference type="Proteomes" id="UP000249891">
    <property type="component" value="Unassembled WGS sequence"/>
</dbReference>
<evidence type="ECO:0000259" key="7">
    <source>
        <dbReference type="Pfam" id="PF01578"/>
    </source>
</evidence>
<sequence length="914" mass="104544">MIVRRFISFLYSTKLMAILFIAFAIAMAVGTFVENDYDTDTARIWVYNTWWFEAIMGLFVLNFIGNISRYRLLKRENWAVLVLHLSWVFIIVGAGVTRYFGNEGMISLREGETTNTYLSDRTYITAMVDGNYQGAHLRKKKQKEVLFSPYTSNHYKWLSDFKGKPFSITYKSFKRIGKEMNVLVLEVVSGNQRKEVTVMGKRGVQHPPTTITLNGLQFHLSYGAREEKLPFTLTLNDFIAEKYPGTENSYASFKSKVTVSGGGETFPYDIEMNHILNYQGYRLFQSSFHPDEQGTILSVNRDFWGTLITYVGYILLFGSLLAFMFVAKSRFRKLNQQLKDLQAKRVAIVLALCFGSLATAQTPMVVPNKAHAEKFGAMLIQDDGRFKPVNTFSSELLRKLSKHDTYKGLTSDQVLLSMLLSPQAWYESDIIYVKKANDSLHHFLGVPEGTKWVKPKDFFDANGQYKLTPLLKDIYNTNTPNQFQKDFKEVDQRIGLLNRALQGDIFKVFPVPNDPNYKWISHLDYVNDTLQITDPLYKQFVKNALPAYLILLQQATETGDYSRADKVLDNIKLQQEFYSAEVLPSPAKVQTELWYNRINIFEQLFQAYLYLGTVLFIVLLWHIFMPKQIFRRLTQIGIALLWLCFILHTVGLAVRWYLSGHAPFSDAYESMIYVGWSAIGVGLFFSRRSPLTVAATAFVTAMILMIAHWNWMDPAIGTLQPVLNSYWLMLHVAVIVGSYGPFALGMLLGIINLLLMIVTTRKNAQKINLIQQELTIVNELALTVGLVMLTIGNFLGGMWANESWGRYWGWDPKETWALISIMVYALVIHLRLIPHWRGRWAFNFMSIVAFSSILMTYFGVNFYLTGMHSYATGDKIITPAFVYYAVGIVLLLGLVSYLRVKKASQVLPNSNTNS</sequence>
<evidence type="ECO:0000256" key="4">
    <source>
        <dbReference type="ARBA" id="ARBA00022989"/>
    </source>
</evidence>
<feature type="transmembrane region" description="Helical" evidence="6">
    <location>
        <begin position="693"/>
        <end position="712"/>
    </location>
</feature>
<name>A0A2X2RL07_CAPOC</name>
<keyword evidence="4 6" id="KW-1133">Transmembrane helix</keyword>
<dbReference type="GO" id="GO:0005886">
    <property type="term" value="C:plasma membrane"/>
    <property type="evidence" value="ECO:0007669"/>
    <property type="project" value="TreeGrafter"/>
</dbReference>
<evidence type="ECO:0000256" key="3">
    <source>
        <dbReference type="ARBA" id="ARBA00022748"/>
    </source>
</evidence>